<dbReference type="PANTHER" id="PTHR38340:SF1">
    <property type="entry name" value="S-LAYER PROTEIN"/>
    <property type="match status" value="1"/>
</dbReference>
<feature type="non-terminal residue" evidence="6">
    <location>
        <position position="980"/>
    </location>
</feature>
<feature type="region of interest" description="Disordered" evidence="4">
    <location>
        <begin position="87"/>
        <end position="108"/>
    </location>
</feature>
<protein>
    <submittedName>
        <fullName evidence="6">Ca2+-binding RTX toxin-like protein</fullName>
    </submittedName>
</protein>
<dbReference type="RefSeq" id="WP_281269574.1">
    <property type="nucleotide sequence ID" value="NZ_QLTA01000085.1"/>
</dbReference>
<dbReference type="InterPro" id="IPR018511">
    <property type="entry name" value="Hemolysin-typ_Ca-bd_CS"/>
</dbReference>
<evidence type="ECO:0000313" key="6">
    <source>
        <dbReference type="EMBL" id="RAR71636.1"/>
    </source>
</evidence>
<evidence type="ECO:0000256" key="3">
    <source>
        <dbReference type="ARBA" id="ARBA00022837"/>
    </source>
</evidence>
<dbReference type="InterPro" id="IPR050557">
    <property type="entry name" value="RTX_toxin/Mannuronan_C5-epim"/>
</dbReference>
<feature type="domain" description="Haemolysin-type calcium binding-related" evidence="5">
    <location>
        <begin position="936"/>
        <end position="977"/>
    </location>
</feature>
<keyword evidence="2" id="KW-0964">Secreted</keyword>
<dbReference type="InterPro" id="IPR011049">
    <property type="entry name" value="Serralysin-like_metalloprot_C"/>
</dbReference>
<dbReference type="PROSITE" id="PS00330">
    <property type="entry name" value="HEMOLYSIN_CALCIUM"/>
    <property type="match status" value="9"/>
</dbReference>
<name>A0A328YNI0_9BURK</name>
<dbReference type="PRINTS" id="PR00313">
    <property type="entry name" value="CABNDNGRPT"/>
</dbReference>
<proteinExistence type="predicted"/>
<dbReference type="Pfam" id="PF06594">
    <property type="entry name" value="HCBP_related"/>
    <property type="match status" value="4"/>
</dbReference>
<evidence type="ECO:0000256" key="2">
    <source>
        <dbReference type="ARBA" id="ARBA00022525"/>
    </source>
</evidence>
<dbReference type="GO" id="GO:0005576">
    <property type="term" value="C:extracellular region"/>
    <property type="evidence" value="ECO:0007669"/>
    <property type="project" value="UniProtKB-SubCell"/>
</dbReference>
<accession>A0A328YNI0</accession>
<dbReference type="GO" id="GO:0005509">
    <property type="term" value="F:calcium ion binding"/>
    <property type="evidence" value="ECO:0007669"/>
    <property type="project" value="InterPro"/>
</dbReference>
<dbReference type="Gene3D" id="2.150.10.10">
    <property type="entry name" value="Serralysin-like metalloprotease, C-terminal"/>
    <property type="match status" value="4"/>
</dbReference>
<dbReference type="Proteomes" id="UP000248856">
    <property type="component" value="Unassembled WGS sequence"/>
</dbReference>
<evidence type="ECO:0000313" key="7">
    <source>
        <dbReference type="Proteomes" id="UP000248856"/>
    </source>
</evidence>
<evidence type="ECO:0000259" key="5">
    <source>
        <dbReference type="Pfam" id="PF06594"/>
    </source>
</evidence>
<evidence type="ECO:0000256" key="4">
    <source>
        <dbReference type="SAM" id="MobiDB-lite"/>
    </source>
</evidence>
<comment type="caution">
    <text evidence="6">The sequence shown here is derived from an EMBL/GenBank/DDBJ whole genome shotgun (WGS) entry which is preliminary data.</text>
</comment>
<comment type="subcellular location">
    <subcellularLocation>
        <location evidence="1">Secreted</location>
    </subcellularLocation>
</comment>
<dbReference type="InterPro" id="IPR001343">
    <property type="entry name" value="Hemolysn_Ca-bd"/>
</dbReference>
<evidence type="ECO:0000256" key="1">
    <source>
        <dbReference type="ARBA" id="ARBA00004613"/>
    </source>
</evidence>
<feature type="domain" description="Haemolysin-type calcium binding-related" evidence="5">
    <location>
        <begin position="756"/>
        <end position="799"/>
    </location>
</feature>
<dbReference type="AlphaFoldDB" id="A0A328YNI0"/>
<sequence length="980" mass="102648">RLRYDADTRQWDIVLPGDDNGEVLLPQDTGTLTIELDKAGTAWTDPATGLHRPITEEDQGAILRKLNVLEVFNGTRFIRLGGNAPDPAAGSGGGGASGSTGGGSGSESNSTLFITARLSVPQLELLAQSYEQLRESVYAALVVQTRLKPYLDSVELSIDETGVRFDTSGLAALLDAKKAGSERDAIVDLIELNRYQGKVLDAVGFDALDRLSGWVHALPEGAALRSELRGLGVFLTTETLGTGRGDIYLGDTGNDRFSAGEGDDRLLGGAGNDVLDGQGGDDRLSGGAGDDSLYGGDGSDTLLGGEGNDFLSAQGGDDVLDGGAGNDTLSGGYGLNNVYLFGRGDGQDYVQLGHDVYAMDESADRQNTLQFKEGVKPEDIVLRQVADGWSGGNQGLEVSIAGTQDKVIVRSFFLNDDPGSAYNAVQRIAFADGTVWDLQEILNRVFTGSAGSDTIAGTKNADTISGLGGDDSLYGGDGDDILLGGDGNDFLSAQGGDDVLDGGAGNDTLSGGYGLHNVYRFGRGDGQDYVQLGHDAYAMDPSANRQNTLQFKEGVKPEDIVLRQVADGWSGGNLGLEVSIAGTQDKVIIRSFFRDDDPGNAYNAVQRMAFADGTVWDLQAILGQLFTGGAGNDTIVGTKSADTISGLGGDDSLYGGDGNDVILGGDGNDFLSAQGGDDVLDGGAGNDTLSGGYGLHNVYRFGRGDGQDYVQLGHDAYAMDPSAHRQNTLQFKEGVKPEDIVLRQVADGWSGGNMGLEVSIAGTQDKVIVRSFFLNDDPGNAYNAVQRMAFADGTVWDLQAILGQLFTGGAGNDTIRGTKSADTISGLGGNDSLYGDDGNDILLGGDGDDFLSGANGDDVLDGGAGNDILSSGYGLNNVYRFGRGDGQDYVQLGHDSYATDESAHRQNTLQFKEGVKPEDIVLRQVSDGWFSGNTGLEVSIAGTQDKVIVRSFFLNDDPGNGRNVVQRMAFADGTVWDMSA</sequence>
<feature type="region of interest" description="Disordered" evidence="4">
    <location>
        <begin position="277"/>
        <end position="299"/>
    </location>
</feature>
<keyword evidence="3" id="KW-0106">Calcium</keyword>
<keyword evidence="7" id="KW-1185">Reference proteome</keyword>
<dbReference type="SUPFAM" id="SSF51120">
    <property type="entry name" value="beta-Roll"/>
    <property type="match status" value="4"/>
</dbReference>
<dbReference type="EMBL" id="QLTA01000085">
    <property type="protein sequence ID" value="RAR71636.1"/>
    <property type="molecule type" value="Genomic_DNA"/>
</dbReference>
<feature type="domain" description="Haemolysin-type calcium binding-related" evidence="5">
    <location>
        <begin position="396"/>
        <end position="439"/>
    </location>
</feature>
<feature type="non-terminal residue" evidence="6">
    <location>
        <position position="1"/>
    </location>
</feature>
<gene>
    <name evidence="6" type="ORF">AX018_10851</name>
</gene>
<dbReference type="Pfam" id="PF00353">
    <property type="entry name" value="HemolysinCabind"/>
    <property type="match status" value="9"/>
</dbReference>
<dbReference type="InterPro" id="IPR010566">
    <property type="entry name" value="Haemolys_ca-bd"/>
</dbReference>
<dbReference type="PANTHER" id="PTHR38340">
    <property type="entry name" value="S-LAYER PROTEIN"/>
    <property type="match status" value="1"/>
</dbReference>
<organism evidence="6 7">
    <name type="scientific">Paracidovorax anthurii</name>
    <dbReference type="NCBI Taxonomy" id="78229"/>
    <lineage>
        <taxon>Bacteria</taxon>
        <taxon>Pseudomonadati</taxon>
        <taxon>Pseudomonadota</taxon>
        <taxon>Betaproteobacteria</taxon>
        <taxon>Burkholderiales</taxon>
        <taxon>Comamonadaceae</taxon>
        <taxon>Paracidovorax</taxon>
    </lineage>
</organism>
<feature type="compositionally biased region" description="Low complexity" evidence="4">
    <location>
        <begin position="290"/>
        <end position="299"/>
    </location>
</feature>
<reference evidence="6 7" key="1">
    <citation type="submission" date="2018-06" db="EMBL/GenBank/DDBJ databases">
        <title>Genomic Encyclopedia of Archaeal and Bacterial Type Strains, Phase II (KMG-II): from individual species to whole genera.</title>
        <authorList>
            <person name="Goeker M."/>
        </authorList>
    </citation>
    <scope>NUCLEOTIDE SEQUENCE [LARGE SCALE GENOMIC DNA]</scope>
    <source>
        <strain evidence="6 7">CFPB 3232</strain>
    </source>
</reference>
<feature type="compositionally biased region" description="Gly residues" evidence="4">
    <location>
        <begin position="90"/>
        <end position="105"/>
    </location>
</feature>
<feature type="domain" description="Haemolysin-type calcium binding-related" evidence="5">
    <location>
        <begin position="576"/>
        <end position="619"/>
    </location>
</feature>